<dbReference type="GO" id="GO:0006103">
    <property type="term" value="P:2-oxoglutarate metabolic process"/>
    <property type="evidence" value="ECO:0007669"/>
    <property type="project" value="TreeGrafter"/>
</dbReference>
<comment type="caution">
    <text evidence="19">The sequence shown here is derived from an EMBL/GenBank/DDBJ whole genome shotgun (WGS) entry which is preliminary data.</text>
</comment>
<dbReference type="InterPro" id="IPR023753">
    <property type="entry name" value="FAD/NAD-binding_dom"/>
</dbReference>
<dbReference type="InterPro" id="IPR036188">
    <property type="entry name" value="FAD/NAD-bd_sf"/>
</dbReference>
<dbReference type="GO" id="GO:0004148">
    <property type="term" value="F:dihydrolipoyl dehydrogenase (NADH) activity"/>
    <property type="evidence" value="ECO:0007669"/>
    <property type="project" value="UniProtKB-EC"/>
</dbReference>
<feature type="active site" description="Proton acceptor" evidence="13">
    <location>
        <position position="434"/>
    </location>
</feature>
<dbReference type="PRINTS" id="PR00411">
    <property type="entry name" value="PNDRDTASEI"/>
</dbReference>
<keyword evidence="6 16" id="KW-0285">Flavoprotein</keyword>
<dbReference type="InterPro" id="IPR001100">
    <property type="entry name" value="Pyr_nuc-diS_OxRdtase"/>
</dbReference>
<accession>A0A939H998</accession>
<evidence type="ECO:0000256" key="10">
    <source>
        <dbReference type="ARBA" id="ARBA00023157"/>
    </source>
</evidence>
<dbReference type="PANTHER" id="PTHR22912:SF217">
    <property type="entry name" value="DIHYDROLIPOYL DEHYDROGENASE"/>
    <property type="match status" value="1"/>
</dbReference>
<feature type="binding site" evidence="14">
    <location>
        <position position="304"/>
    </location>
    <ligand>
        <name>FAD</name>
        <dbReference type="ChEBI" id="CHEBI:57692"/>
    </ligand>
</feature>
<dbReference type="EMBL" id="JAFNJU010000001">
    <property type="protein sequence ID" value="MBO1263831.1"/>
    <property type="molecule type" value="Genomic_DNA"/>
</dbReference>
<keyword evidence="5" id="KW-0963">Cytoplasm</keyword>
<keyword evidence="10" id="KW-1015">Disulfide bond</keyword>
<dbReference type="SUPFAM" id="SSF51905">
    <property type="entry name" value="FAD/NAD(P)-binding domain"/>
    <property type="match status" value="1"/>
</dbReference>
<comment type="miscellaneous">
    <text evidence="16">The active site is a redox-active disulfide bond.</text>
</comment>
<dbReference type="AlphaFoldDB" id="A0A939H998"/>
<feature type="binding site" evidence="14">
    <location>
        <position position="197"/>
    </location>
    <ligand>
        <name>NAD(+)</name>
        <dbReference type="ChEBI" id="CHEBI:57540"/>
    </ligand>
</feature>
<evidence type="ECO:0000256" key="11">
    <source>
        <dbReference type="ARBA" id="ARBA00023284"/>
    </source>
</evidence>
<feature type="domain" description="FAD/NAD(P)-binding" evidence="18">
    <location>
        <begin position="4"/>
        <end position="319"/>
    </location>
</feature>
<keyword evidence="11 16" id="KW-0676">Redox-active center</keyword>
<name>A0A939H998_9CLOT</name>
<proteinExistence type="inferred from homology"/>
<dbReference type="InterPro" id="IPR004099">
    <property type="entry name" value="Pyr_nucl-diS_OxRdtase_dimer"/>
</dbReference>
<feature type="binding site" evidence="14">
    <location>
        <begin position="174"/>
        <end position="181"/>
    </location>
    <ligand>
        <name>NAD(+)</name>
        <dbReference type="ChEBI" id="CHEBI:57540"/>
    </ligand>
</feature>
<dbReference type="Proteomes" id="UP000664218">
    <property type="component" value="Unassembled WGS sequence"/>
</dbReference>
<evidence type="ECO:0000256" key="13">
    <source>
        <dbReference type="PIRSR" id="PIRSR000350-2"/>
    </source>
</evidence>
<comment type="cofactor">
    <cofactor evidence="14 16">
        <name>FAD</name>
        <dbReference type="ChEBI" id="CHEBI:57692"/>
    </cofactor>
    <text evidence="14 16">Binds 1 FAD per subunit.</text>
</comment>
<keyword evidence="7 14" id="KW-0274">FAD</keyword>
<dbReference type="InterPro" id="IPR050151">
    <property type="entry name" value="Class-I_Pyr_Nuc-Dis_Oxidored"/>
</dbReference>
<feature type="binding site" evidence="14">
    <location>
        <position position="264"/>
    </location>
    <ligand>
        <name>NAD(+)</name>
        <dbReference type="ChEBI" id="CHEBI:57540"/>
    </ligand>
</feature>
<dbReference type="PROSITE" id="PS00076">
    <property type="entry name" value="PYRIDINE_REDOX_1"/>
    <property type="match status" value="1"/>
</dbReference>
<dbReference type="EC" id="1.8.1.4" evidence="3 16"/>
<dbReference type="RefSeq" id="WP_207598335.1">
    <property type="nucleotide sequence ID" value="NZ_JAFNJU010000001.1"/>
</dbReference>
<evidence type="ECO:0000256" key="1">
    <source>
        <dbReference type="ARBA" id="ARBA00004496"/>
    </source>
</evidence>
<evidence type="ECO:0000256" key="16">
    <source>
        <dbReference type="RuleBase" id="RU003692"/>
    </source>
</evidence>
<dbReference type="Gene3D" id="3.50.50.60">
    <property type="entry name" value="FAD/NAD(P)-binding domain"/>
    <property type="match status" value="2"/>
</dbReference>
<sequence>MAEKVIIMGGGPGGYVAAIRLNNMGFETTLIEKNRIGGVCLNIGCIPTKALYKSAEVYNQFSKLESYGLDLEGTVKPNASKIRERKNDIVDTLVTGIEKLLSSAGVEVIYGEAKITGPNSLEVNGEMMEFDRLIIATGSSSFIPPIKGVDQEGVITSTELLDFTEIPEELVIVGGGVIGMEFAGIFASFATKVTVLEALPGILPGVDGEIVKRLKPLLKKKSIDVKTSMMVKEIVQENGKLKVISEGAKGPVEVYGDQVLIATGRKANVKGIGLEEAGITVGRKGIEVDENFETNIKGIYAIGDVNGKWLLAHAASAQGEFVAEKIAGEHPVIGKFVPGCVFLFPEIASVGYTEEQLKEENIEYLTSKFMFGANGKALTMGEGEGLIKVISDLDYKIIGVHIMGPHASDLIHEGLIACEKGLVADDFKDLIHAHPTLPEAFFESVMGLKGEAVHMVKPRRK</sequence>
<evidence type="ECO:0000256" key="7">
    <source>
        <dbReference type="ARBA" id="ARBA00022827"/>
    </source>
</evidence>
<evidence type="ECO:0000313" key="20">
    <source>
        <dbReference type="Proteomes" id="UP000664218"/>
    </source>
</evidence>
<dbReference type="GO" id="GO:0050660">
    <property type="term" value="F:flavin adenine dinucleotide binding"/>
    <property type="evidence" value="ECO:0007669"/>
    <property type="project" value="InterPro"/>
</dbReference>
<evidence type="ECO:0000256" key="12">
    <source>
        <dbReference type="ARBA" id="ARBA00049187"/>
    </source>
</evidence>
<keyword evidence="8 16" id="KW-0560">Oxidoreductase</keyword>
<comment type="catalytic activity">
    <reaction evidence="12 16">
        <text>N(6)-[(R)-dihydrolipoyl]-L-lysyl-[protein] + NAD(+) = N(6)-[(R)-lipoyl]-L-lysyl-[protein] + NADH + H(+)</text>
        <dbReference type="Rhea" id="RHEA:15045"/>
        <dbReference type="Rhea" id="RHEA-COMP:10474"/>
        <dbReference type="Rhea" id="RHEA-COMP:10475"/>
        <dbReference type="ChEBI" id="CHEBI:15378"/>
        <dbReference type="ChEBI" id="CHEBI:57540"/>
        <dbReference type="ChEBI" id="CHEBI:57945"/>
        <dbReference type="ChEBI" id="CHEBI:83099"/>
        <dbReference type="ChEBI" id="CHEBI:83100"/>
        <dbReference type="EC" id="1.8.1.4"/>
    </reaction>
</comment>
<dbReference type="PRINTS" id="PR00368">
    <property type="entry name" value="FADPNR"/>
</dbReference>
<dbReference type="GO" id="GO:0005737">
    <property type="term" value="C:cytoplasm"/>
    <property type="evidence" value="ECO:0007669"/>
    <property type="project" value="UniProtKB-SubCell"/>
</dbReference>
<evidence type="ECO:0000256" key="6">
    <source>
        <dbReference type="ARBA" id="ARBA00022630"/>
    </source>
</evidence>
<feature type="domain" description="Pyridine nucleotide-disulphide oxidoreductase dimerisation" evidence="17">
    <location>
        <begin position="337"/>
        <end position="443"/>
    </location>
</feature>
<evidence type="ECO:0000256" key="5">
    <source>
        <dbReference type="ARBA" id="ARBA00022490"/>
    </source>
</evidence>
<dbReference type="PANTHER" id="PTHR22912">
    <property type="entry name" value="DISULFIDE OXIDOREDUCTASE"/>
    <property type="match status" value="1"/>
</dbReference>
<evidence type="ECO:0000256" key="4">
    <source>
        <dbReference type="ARBA" id="ARBA00016961"/>
    </source>
</evidence>
<evidence type="ECO:0000256" key="9">
    <source>
        <dbReference type="ARBA" id="ARBA00023027"/>
    </source>
</evidence>
<dbReference type="FunFam" id="3.30.390.30:FF:000001">
    <property type="entry name" value="Dihydrolipoyl dehydrogenase"/>
    <property type="match status" value="1"/>
</dbReference>
<dbReference type="InterPro" id="IPR016156">
    <property type="entry name" value="FAD/NAD-linked_Rdtase_dimer_sf"/>
</dbReference>
<evidence type="ECO:0000256" key="14">
    <source>
        <dbReference type="PIRSR" id="PIRSR000350-3"/>
    </source>
</evidence>
<evidence type="ECO:0000259" key="17">
    <source>
        <dbReference type="Pfam" id="PF02852"/>
    </source>
</evidence>
<dbReference type="PIRSF" id="PIRSF000350">
    <property type="entry name" value="Mercury_reductase_MerA"/>
    <property type="match status" value="1"/>
</dbReference>
<keyword evidence="14" id="KW-0547">Nucleotide-binding</keyword>
<feature type="disulfide bond" description="Redox-active" evidence="15">
    <location>
        <begin position="40"/>
        <end position="45"/>
    </location>
</feature>
<comment type="similarity">
    <text evidence="2 16">Belongs to the class-I pyridine nucleotide-disulfide oxidoreductase family.</text>
</comment>
<evidence type="ECO:0000256" key="15">
    <source>
        <dbReference type="PIRSR" id="PIRSR000350-4"/>
    </source>
</evidence>
<reference evidence="19" key="1">
    <citation type="submission" date="2021-03" db="EMBL/GenBank/DDBJ databases">
        <title>Proteiniclasticum marinus sp. nov., isolated from tidal flat sediment.</title>
        <authorList>
            <person name="Namirimu T."/>
            <person name="Yang J.-A."/>
            <person name="Yang S.-H."/>
            <person name="Kim Y.-J."/>
            <person name="Kwon K.K."/>
        </authorList>
    </citation>
    <scope>NUCLEOTIDE SEQUENCE</scope>
    <source>
        <strain evidence="19">SCR006</strain>
    </source>
</reference>
<keyword evidence="9 14" id="KW-0520">NAD</keyword>
<evidence type="ECO:0000256" key="3">
    <source>
        <dbReference type="ARBA" id="ARBA00012608"/>
    </source>
</evidence>
<protein>
    <recommendedName>
        <fullName evidence="4 16">Dihydrolipoyl dehydrogenase</fullName>
        <ecNumber evidence="3 16">1.8.1.4</ecNumber>
    </recommendedName>
</protein>
<dbReference type="SUPFAM" id="SSF55424">
    <property type="entry name" value="FAD/NAD-linked reductases, dimerisation (C-terminal) domain"/>
    <property type="match status" value="1"/>
</dbReference>
<gene>
    <name evidence="19" type="primary">lpdA</name>
    <name evidence="19" type="ORF">J3A84_02070</name>
</gene>
<organism evidence="19 20">
    <name type="scientific">Proteiniclasticum aestuarii</name>
    <dbReference type="NCBI Taxonomy" id="2817862"/>
    <lineage>
        <taxon>Bacteria</taxon>
        <taxon>Bacillati</taxon>
        <taxon>Bacillota</taxon>
        <taxon>Clostridia</taxon>
        <taxon>Eubacteriales</taxon>
        <taxon>Clostridiaceae</taxon>
        <taxon>Proteiniclasticum</taxon>
    </lineage>
</organism>
<comment type="subcellular location">
    <subcellularLocation>
        <location evidence="1">Cytoplasm</location>
    </subcellularLocation>
</comment>
<dbReference type="Pfam" id="PF07992">
    <property type="entry name" value="Pyr_redox_2"/>
    <property type="match status" value="1"/>
</dbReference>
<dbReference type="InterPro" id="IPR012999">
    <property type="entry name" value="Pyr_OxRdtase_I_AS"/>
</dbReference>
<feature type="binding site" evidence="14">
    <location>
        <position position="49"/>
    </location>
    <ligand>
        <name>FAD</name>
        <dbReference type="ChEBI" id="CHEBI:57692"/>
    </ligand>
</feature>
<dbReference type="Pfam" id="PF02852">
    <property type="entry name" value="Pyr_redox_dim"/>
    <property type="match status" value="1"/>
</dbReference>
<feature type="binding site" evidence="14">
    <location>
        <begin position="137"/>
        <end position="139"/>
    </location>
    <ligand>
        <name>FAD</name>
        <dbReference type="ChEBI" id="CHEBI:57692"/>
    </ligand>
</feature>
<evidence type="ECO:0000256" key="8">
    <source>
        <dbReference type="ARBA" id="ARBA00023002"/>
    </source>
</evidence>
<dbReference type="Gene3D" id="3.30.390.30">
    <property type="match status" value="1"/>
</dbReference>
<evidence type="ECO:0000259" key="18">
    <source>
        <dbReference type="Pfam" id="PF07992"/>
    </source>
</evidence>
<dbReference type="NCBIfam" id="TIGR01350">
    <property type="entry name" value="lipoamide_DH"/>
    <property type="match status" value="1"/>
</dbReference>
<evidence type="ECO:0000313" key="19">
    <source>
        <dbReference type="EMBL" id="MBO1263831.1"/>
    </source>
</evidence>
<evidence type="ECO:0000256" key="2">
    <source>
        <dbReference type="ARBA" id="ARBA00007532"/>
    </source>
</evidence>
<dbReference type="InterPro" id="IPR006258">
    <property type="entry name" value="Lipoamide_DH"/>
</dbReference>
<keyword evidence="20" id="KW-1185">Reference proteome</keyword>